<evidence type="ECO:0000313" key="3">
    <source>
        <dbReference type="EMBL" id="QNO48768.1"/>
    </source>
</evidence>
<dbReference type="NCBIfam" id="NF033545">
    <property type="entry name" value="transpos_IS630"/>
    <property type="match status" value="1"/>
</dbReference>
<dbReference type="PANTHER" id="PTHR46564">
    <property type="entry name" value="TRANSPOSASE"/>
    <property type="match status" value="1"/>
</dbReference>
<dbReference type="InterPro" id="IPR047655">
    <property type="entry name" value="Transpos_IS630-like"/>
</dbReference>
<sequence>MIKIEFTEEEMKALDYERYHHPHPRVQRRMEALWLKSQNVSHNQICQFTGISSNTLTDYFRKYKEYGIEGLKEVNFYQPQSELRQYTKTIEAYFSDHPPASVKEATAKIEELTGIKRSENRVRMFLKSIGMAPRKVGMIPAKADQDEQEQFIKEELEPRLKEAKSGRRVVFFVDAAHFVLAPFLGILWSFKRLFIKAPSGRKRFNVLGALNAVTHELITVTNDTYINAQSFCDLLWRISRLDIRVPITLVLDNARYQKCKLVWELAESLDIELLYIPPYSPNLNLIERLWKFVKKQCLYSKYYSEFKDFKNAIINCLNQTDTTYKEELDSLLTLRFQRFEKAQVVAV</sequence>
<dbReference type="InterPro" id="IPR038717">
    <property type="entry name" value="Tc1-like_DDE_dom"/>
</dbReference>
<feature type="transmembrane region" description="Helical" evidence="1">
    <location>
        <begin position="169"/>
        <end position="190"/>
    </location>
</feature>
<dbReference type="SUPFAM" id="SSF53098">
    <property type="entry name" value="Ribonuclease H-like"/>
    <property type="match status" value="1"/>
</dbReference>
<protein>
    <recommendedName>
        <fullName evidence="2">Tc1-like transposase DDE domain-containing protein</fullName>
    </recommendedName>
</protein>
<dbReference type="AlphaFoldDB" id="A0A7G9YL84"/>
<evidence type="ECO:0000259" key="2">
    <source>
        <dbReference type="Pfam" id="PF13358"/>
    </source>
</evidence>
<evidence type="ECO:0000256" key="1">
    <source>
        <dbReference type="SAM" id="Phobius"/>
    </source>
</evidence>
<dbReference type="InterPro" id="IPR012337">
    <property type="entry name" value="RNaseH-like_sf"/>
</dbReference>
<keyword evidence="1" id="KW-0472">Membrane</keyword>
<accession>A0A7G9YL84</accession>
<keyword evidence="1" id="KW-1133">Transmembrane helix</keyword>
<dbReference type="GO" id="GO:0003676">
    <property type="term" value="F:nucleic acid binding"/>
    <property type="evidence" value="ECO:0007669"/>
    <property type="project" value="InterPro"/>
</dbReference>
<dbReference type="Gene3D" id="3.30.420.10">
    <property type="entry name" value="Ribonuclease H-like superfamily/Ribonuclease H"/>
    <property type="match status" value="1"/>
</dbReference>
<organism evidence="3">
    <name type="scientific">Candidatus Methanogaster sp. ANME-2c ERB4</name>
    <dbReference type="NCBI Taxonomy" id="2759911"/>
    <lineage>
        <taxon>Archaea</taxon>
        <taxon>Methanobacteriati</taxon>
        <taxon>Methanobacteriota</taxon>
        <taxon>Stenosarchaea group</taxon>
        <taxon>Methanomicrobia</taxon>
        <taxon>Methanosarcinales</taxon>
        <taxon>ANME-2 cluster</taxon>
        <taxon>Candidatus Methanogasteraceae</taxon>
        <taxon>Candidatus Methanogaster</taxon>
    </lineage>
</organism>
<dbReference type="EMBL" id="MT631361">
    <property type="protein sequence ID" value="QNO48768.1"/>
    <property type="molecule type" value="Genomic_DNA"/>
</dbReference>
<name>A0A7G9YL84_9EURY</name>
<dbReference type="SUPFAM" id="SSF46689">
    <property type="entry name" value="Homeodomain-like"/>
    <property type="match status" value="1"/>
</dbReference>
<dbReference type="InterPro" id="IPR009057">
    <property type="entry name" value="Homeodomain-like_sf"/>
</dbReference>
<feature type="domain" description="Tc1-like transposase DDE" evidence="2">
    <location>
        <begin position="171"/>
        <end position="309"/>
    </location>
</feature>
<dbReference type="PANTHER" id="PTHR46564:SF1">
    <property type="entry name" value="TRANSPOSASE"/>
    <property type="match status" value="1"/>
</dbReference>
<dbReference type="Pfam" id="PF13358">
    <property type="entry name" value="DDE_3"/>
    <property type="match status" value="1"/>
</dbReference>
<dbReference type="InterPro" id="IPR036397">
    <property type="entry name" value="RNaseH_sf"/>
</dbReference>
<proteinExistence type="predicted"/>
<gene>
    <name evidence="3" type="ORF">BEOMFINI_00007</name>
</gene>
<dbReference type="Pfam" id="PF13384">
    <property type="entry name" value="HTH_23"/>
    <property type="match status" value="1"/>
</dbReference>
<reference evidence="3" key="1">
    <citation type="submission" date="2020-06" db="EMBL/GenBank/DDBJ databases">
        <title>Unique genomic features of the anaerobic methanotrophic archaea.</title>
        <authorList>
            <person name="Chadwick G.L."/>
            <person name="Skennerton C.T."/>
            <person name="Laso-Perez R."/>
            <person name="Leu A.O."/>
            <person name="Speth D.R."/>
            <person name="Yu H."/>
            <person name="Morgan-Lang C."/>
            <person name="Hatzenpichler R."/>
            <person name="Goudeau D."/>
            <person name="Malmstrom R."/>
            <person name="Brazelton W.J."/>
            <person name="Woyke T."/>
            <person name="Hallam S.J."/>
            <person name="Tyson G.W."/>
            <person name="Wegener G."/>
            <person name="Boetius A."/>
            <person name="Orphan V."/>
        </authorList>
    </citation>
    <scope>NUCLEOTIDE SEQUENCE</scope>
</reference>
<keyword evidence="1" id="KW-0812">Transmembrane</keyword>